<feature type="region of interest" description="Disordered" evidence="1">
    <location>
        <begin position="1"/>
        <end position="61"/>
    </location>
</feature>
<evidence type="ECO:0000313" key="2">
    <source>
        <dbReference type="EMBL" id="KAJ1090788.1"/>
    </source>
</evidence>
<protein>
    <submittedName>
        <fullName evidence="2">Uncharacterized protein</fullName>
    </submittedName>
</protein>
<reference evidence="2" key="1">
    <citation type="journal article" date="2022" name="bioRxiv">
        <title>Sequencing and chromosome-scale assembly of the giantPleurodeles waltlgenome.</title>
        <authorList>
            <person name="Brown T."/>
            <person name="Elewa A."/>
            <person name="Iarovenko S."/>
            <person name="Subramanian E."/>
            <person name="Araus A.J."/>
            <person name="Petzold A."/>
            <person name="Susuki M."/>
            <person name="Suzuki K.-i.T."/>
            <person name="Hayashi T."/>
            <person name="Toyoda A."/>
            <person name="Oliveira C."/>
            <person name="Osipova E."/>
            <person name="Leigh N.D."/>
            <person name="Simon A."/>
            <person name="Yun M.H."/>
        </authorList>
    </citation>
    <scope>NUCLEOTIDE SEQUENCE</scope>
    <source>
        <strain evidence="2">20211129_DDA</strain>
        <tissue evidence="2">Liver</tissue>
    </source>
</reference>
<feature type="compositionally biased region" description="Basic residues" evidence="1">
    <location>
        <begin position="36"/>
        <end position="50"/>
    </location>
</feature>
<evidence type="ECO:0000313" key="3">
    <source>
        <dbReference type="Proteomes" id="UP001066276"/>
    </source>
</evidence>
<organism evidence="2 3">
    <name type="scientific">Pleurodeles waltl</name>
    <name type="common">Iberian ribbed newt</name>
    <dbReference type="NCBI Taxonomy" id="8319"/>
    <lineage>
        <taxon>Eukaryota</taxon>
        <taxon>Metazoa</taxon>
        <taxon>Chordata</taxon>
        <taxon>Craniata</taxon>
        <taxon>Vertebrata</taxon>
        <taxon>Euteleostomi</taxon>
        <taxon>Amphibia</taxon>
        <taxon>Batrachia</taxon>
        <taxon>Caudata</taxon>
        <taxon>Salamandroidea</taxon>
        <taxon>Salamandridae</taxon>
        <taxon>Pleurodelinae</taxon>
        <taxon>Pleurodeles</taxon>
    </lineage>
</organism>
<comment type="caution">
    <text evidence="2">The sequence shown here is derived from an EMBL/GenBank/DDBJ whole genome shotgun (WGS) entry which is preliminary data.</text>
</comment>
<sequence length="173" mass="18864">MAQNGHVRLRQQRGSLNDPVTRTVQFTSGQEQSGGCRRRGRGPHPRRSALRPRQNGSQRAWAAPECGLKRGGARLGHEDAAEAGGGGWIACVRAGRRCGLDGLGDGVFGGRPRRGSVWPGPGAWRRTEWVLDGARCSALWRPQRIGGDRIGARRVKTVLLTFAKGLRQRWSAL</sequence>
<dbReference type="AlphaFoldDB" id="A0AAV7LIA4"/>
<name>A0AAV7LIA4_PLEWA</name>
<gene>
    <name evidence="2" type="ORF">NDU88_003917</name>
</gene>
<accession>A0AAV7LIA4</accession>
<proteinExistence type="predicted"/>
<dbReference type="EMBL" id="JANPWB010000015">
    <property type="protein sequence ID" value="KAJ1090788.1"/>
    <property type="molecule type" value="Genomic_DNA"/>
</dbReference>
<evidence type="ECO:0000256" key="1">
    <source>
        <dbReference type="SAM" id="MobiDB-lite"/>
    </source>
</evidence>
<feature type="compositionally biased region" description="Polar residues" evidence="1">
    <location>
        <begin position="12"/>
        <end position="33"/>
    </location>
</feature>
<dbReference type="Proteomes" id="UP001066276">
    <property type="component" value="Chromosome 11"/>
</dbReference>
<keyword evidence="3" id="KW-1185">Reference proteome</keyword>